<name>A0A6J4U516_9ACTN</name>
<dbReference type="EMBL" id="CADCVS010000590">
    <property type="protein sequence ID" value="CAA9538838.1"/>
    <property type="molecule type" value="Genomic_DNA"/>
</dbReference>
<proteinExistence type="predicted"/>
<dbReference type="AlphaFoldDB" id="A0A6J4U516"/>
<evidence type="ECO:0000256" key="1">
    <source>
        <dbReference type="SAM" id="MobiDB-lite"/>
    </source>
</evidence>
<feature type="compositionally biased region" description="Basic and acidic residues" evidence="1">
    <location>
        <begin position="184"/>
        <end position="198"/>
    </location>
</feature>
<feature type="compositionally biased region" description="Basic residues" evidence="1">
    <location>
        <begin position="1"/>
        <end position="10"/>
    </location>
</feature>
<feature type="compositionally biased region" description="Basic and acidic residues" evidence="1">
    <location>
        <begin position="286"/>
        <end position="298"/>
    </location>
</feature>
<reference evidence="2" key="1">
    <citation type="submission" date="2020-02" db="EMBL/GenBank/DDBJ databases">
        <authorList>
            <person name="Meier V. D."/>
        </authorList>
    </citation>
    <scope>NUCLEOTIDE SEQUENCE</scope>
    <source>
        <strain evidence="2">AVDCRST_MAG30</strain>
    </source>
</reference>
<feature type="compositionally biased region" description="Basic and acidic residues" evidence="1">
    <location>
        <begin position="85"/>
        <end position="107"/>
    </location>
</feature>
<organism evidence="2">
    <name type="scientific">uncultured Solirubrobacteraceae bacterium</name>
    <dbReference type="NCBI Taxonomy" id="1162706"/>
    <lineage>
        <taxon>Bacteria</taxon>
        <taxon>Bacillati</taxon>
        <taxon>Actinomycetota</taxon>
        <taxon>Thermoleophilia</taxon>
        <taxon>Solirubrobacterales</taxon>
        <taxon>Solirubrobacteraceae</taxon>
        <taxon>environmental samples</taxon>
    </lineage>
</organism>
<feature type="compositionally biased region" description="Basic residues" evidence="1">
    <location>
        <begin position="32"/>
        <end position="75"/>
    </location>
</feature>
<sequence length="298" mass="33244">DRLRDRRHLQPSRAPRGVPCRAAGAGAPPRRDPRRRQRVHGRYRRVAALPRLRRRAPRPRGERRRRRRVLRRGAPRPRGGPRVAVDARRRHDRVAGRARRAARDPRAAGRGGARAGGAAGEQGRLARRRPAPDERPGSGPPRPRPHGRRRAARAPAAALDDVRLAARAPRRGRPPRPAAGALLHLERRPRVDGPDPARRARLPRARQRRRAPHEGAAHRDHRRRPALLLPRAQHALHAAGERVGARGAPRARARARHEHGGVPAARRLPPGGAGHGRPRGARRAAPRSDRQRREVVRV</sequence>
<protein>
    <submittedName>
        <fullName evidence="2">Uncharacterized protein</fullName>
    </submittedName>
</protein>
<feature type="compositionally biased region" description="Basic residues" evidence="1">
    <location>
        <begin position="143"/>
        <end position="152"/>
    </location>
</feature>
<gene>
    <name evidence="2" type="ORF">AVDCRST_MAG30-4522</name>
</gene>
<feature type="region of interest" description="Disordered" evidence="1">
    <location>
        <begin position="238"/>
        <end position="298"/>
    </location>
</feature>
<feature type="non-terminal residue" evidence="2">
    <location>
        <position position="1"/>
    </location>
</feature>
<feature type="compositionally biased region" description="Low complexity" evidence="1">
    <location>
        <begin position="261"/>
        <end position="270"/>
    </location>
</feature>
<evidence type="ECO:0000313" key="2">
    <source>
        <dbReference type="EMBL" id="CAA9538838.1"/>
    </source>
</evidence>
<feature type="compositionally biased region" description="Basic residues" evidence="1">
    <location>
        <begin position="199"/>
        <end position="211"/>
    </location>
</feature>
<feature type="non-terminal residue" evidence="2">
    <location>
        <position position="298"/>
    </location>
</feature>
<feature type="compositionally biased region" description="Low complexity" evidence="1">
    <location>
        <begin position="13"/>
        <end position="28"/>
    </location>
</feature>
<feature type="compositionally biased region" description="Basic residues" evidence="1">
    <location>
        <begin position="276"/>
        <end position="285"/>
    </location>
</feature>
<feature type="region of interest" description="Disordered" evidence="1">
    <location>
        <begin position="1"/>
        <end position="225"/>
    </location>
</feature>
<accession>A0A6J4U516</accession>
<feature type="compositionally biased region" description="Gly residues" evidence="1">
    <location>
        <begin position="109"/>
        <end position="120"/>
    </location>
</feature>